<dbReference type="RefSeq" id="WP_011044696.1">
    <property type="nucleotide sequence ID" value="NC_003910.7"/>
</dbReference>
<dbReference type="InterPro" id="IPR006189">
    <property type="entry name" value="CHASE_dom"/>
</dbReference>
<feature type="domain" description="CHASE" evidence="12">
    <location>
        <begin position="152"/>
        <end position="261"/>
    </location>
</feature>
<dbReference type="SUPFAM" id="SSF55874">
    <property type="entry name" value="ATPase domain of HSP90 chaperone/DNA topoisomerase II/histidine kinase"/>
    <property type="match status" value="1"/>
</dbReference>
<dbReference type="SMART" id="SM00388">
    <property type="entry name" value="HisKA"/>
    <property type="match status" value="1"/>
</dbReference>
<comment type="catalytic activity">
    <reaction evidence="1">
        <text>ATP + protein L-histidine = ADP + protein N-phospho-L-histidine.</text>
        <dbReference type="EC" id="2.7.13.3"/>
    </reaction>
</comment>
<name>Q47X60_COLP3</name>
<dbReference type="EC" id="2.7.13.3" evidence="3"/>
<evidence type="ECO:0000256" key="6">
    <source>
        <dbReference type="ARBA" id="ARBA00022692"/>
    </source>
</evidence>
<keyword evidence="7 13" id="KW-0418">Kinase</keyword>
<dbReference type="CDD" id="cd00082">
    <property type="entry name" value="HisKA"/>
    <property type="match status" value="1"/>
</dbReference>
<dbReference type="Pfam" id="PF02518">
    <property type="entry name" value="HATPase_c"/>
    <property type="match status" value="1"/>
</dbReference>
<keyword evidence="5" id="KW-0808">Transferase</keyword>
<dbReference type="DNASU" id="3520743"/>
<dbReference type="GO" id="GO:0030295">
    <property type="term" value="F:protein kinase activator activity"/>
    <property type="evidence" value="ECO:0007669"/>
    <property type="project" value="TreeGrafter"/>
</dbReference>
<accession>Q47X60</accession>
<dbReference type="Gene3D" id="3.30.450.350">
    <property type="entry name" value="CHASE domain"/>
    <property type="match status" value="1"/>
</dbReference>
<protein>
    <recommendedName>
        <fullName evidence="3">histidine kinase</fullName>
        <ecNumber evidence="3">2.7.13.3</ecNumber>
    </recommendedName>
</protein>
<dbReference type="GO" id="GO:0000155">
    <property type="term" value="F:phosphorelay sensor kinase activity"/>
    <property type="evidence" value="ECO:0007669"/>
    <property type="project" value="InterPro"/>
</dbReference>
<dbReference type="Gene3D" id="1.10.287.130">
    <property type="match status" value="1"/>
</dbReference>
<keyword evidence="8 10" id="KW-1133">Transmembrane helix</keyword>
<evidence type="ECO:0000256" key="10">
    <source>
        <dbReference type="SAM" id="Phobius"/>
    </source>
</evidence>
<dbReference type="STRING" id="167879.CPS_3952"/>
<evidence type="ECO:0000259" key="11">
    <source>
        <dbReference type="PROSITE" id="PS50109"/>
    </source>
</evidence>
<dbReference type="Pfam" id="PF00512">
    <property type="entry name" value="HisKA"/>
    <property type="match status" value="1"/>
</dbReference>
<dbReference type="InterPro" id="IPR003661">
    <property type="entry name" value="HisK_dim/P_dom"/>
</dbReference>
<evidence type="ECO:0000256" key="5">
    <source>
        <dbReference type="ARBA" id="ARBA00022679"/>
    </source>
</evidence>
<feature type="transmembrane region" description="Helical" evidence="10">
    <location>
        <begin position="329"/>
        <end position="348"/>
    </location>
</feature>
<evidence type="ECO:0000313" key="13">
    <source>
        <dbReference type="EMBL" id="AAZ26491.1"/>
    </source>
</evidence>
<dbReference type="PANTHER" id="PTHR42878:SF15">
    <property type="entry name" value="BACTERIOPHYTOCHROME"/>
    <property type="match status" value="1"/>
</dbReference>
<dbReference type="GO" id="GO:0000156">
    <property type="term" value="F:phosphorelay response regulator activity"/>
    <property type="evidence" value="ECO:0007669"/>
    <property type="project" value="TreeGrafter"/>
</dbReference>
<sequence>MKLNNFFAENKMVDTKNNGEERKKLIYAGQMHLVHWLIVLLSVVLTFGAWYYSKSQFNQKLEDKFQRNAEQVVSLVKERMQLYENALWSSVAYIDADETDITHTKWLAYSKSLKIDLTYPGINGIGIIYNIQADQLDDYIEKQRVLRPNYAIHPSHNESEYWPITYVEPAAPNKKAIGLDMAFETNRYSSIKKARDTGVAQLTGPITLVQDAKKTPGFLFYTPFYKNGTKPESTEARRDAIDGVTYAPFIMKNLMQGTLAEKNRHVSIQIRDAGDLLFDDHDDESVLDADANPLFTKEQDISLYGRTWSFTIQSNLDFRDESAANQSSFILMGGLVIDALLLGLFLFLSRANRQALAYADHMTHALEEKTIHLEKSNSDLEQFSYVASHDLKSPLNAIKQLVGWIAEDCQDIIPDESKKHLALLAQRSDRMMKLLNDLLDYSRINRSEFKSELVNLNEMSIDILHLIDKPPGFNISAPDIEIMIPRAPFEIVLRNLISNSIKHHDEKSGYVRISCKSSSDYHVITVEDDGPGIPEKFHDKAMEMFQTLKSRDKVEGSGMGLAMIKRVTEHYQGSISIVSDGQRGTKVIIHWPKS</sequence>
<evidence type="ECO:0000256" key="1">
    <source>
        <dbReference type="ARBA" id="ARBA00000085"/>
    </source>
</evidence>
<dbReference type="PRINTS" id="PR00344">
    <property type="entry name" value="BCTRLSENSOR"/>
</dbReference>
<dbReference type="AlphaFoldDB" id="Q47X60"/>
<evidence type="ECO:0000256" key="9">
    <source>
        <dbReference type="ARBA" id="ARBA00023136"/>
    </source>
</evidence>
<feature type="domain" description="Histidine kinase" evidence="11">
    <location>
        <begin position="386"/>
        <end position="594"/>
    </location>
</feature>
<gene>
    <name evidence="13" type="ordered locus">CPS_3952</name>
</gene>
<keyword evidence="6 10" id="KW-0812">Transmembrane</keyword>
<evidence type="ECO:0000256" key="2">
    <source>
        <dbReference type="ARBA" id="ARBA00004370"/>
    </source>
</evidence>
<dbReference type="PROSITE" id="PS50109">
    <property type="entry name" value="HIS_KIN"/>
    <property type="match status" value="1"/>
</dbReference>
<dbReference type="GO" id="GO:0007234">
    <property type="term" value="P:osmosensory signaling via phosphorelay pathway"/>
    <property type="evidence" value="ECO:0007669"/>
    <property type="project" value="TreeGrafter"/>
</dbReference>
<dbReference type="PROSITE" id="PS50839">
    <property type="entry name" value="CHASE"/>
    <property type="match status" value="1"/>
</dbReference>
<dbReference type="InterPro" id="IPR005467">
    <property type="entry name" value="His_kinase_dom"/>
</dbReference>
<dbReference type="SMART" id="SM00387">
    <property type="entry name" value="HATPase_c"/>
    <property type="match status" value="1"/>
</dbReference>
<dbReference type="GO" id="GO:0016020">
    <property type="term" value="C:membrane"/>
    <property type="evidence" value="ECO:0007669"/>
    <property type="project" value="UniProtKB-SubCell"/>
</dbReference>
<comment type="subcellular location">
    <subcellularLocation>
        <location evidence="2">Membrane</location>
    </subcellularLocation>
</comment>
<organism evidence="13 14">
    <name type="scientific">Colwellia psychrerythraea (strain 34H / ATCC BAA-681)</name>
    <name type="common">Vibrio psychroerythus</name>
    <dbReference type="NCBI Taxonomy" id="167879"/>
    <lineage>
        <taxon>Bacteria</taxon>
        <taxon>Pseudomonadati</taxon>
        <taxon>Pseudomonadota</taxon>
        <taxon>Gammaproteobacteria</taxon>
        <taxon>Alteromonadales</taxon>
        <taxon>Colwelliaceae</taxon>
        <taxon>Colwellia</taxon>
    </lineage>
</organism>
<keyword evidence="9 10" id="KW-0472">Membrane</keyword>
<dbReference type="InterPro" id="IPR004358">
    <property type="entry name" value="Sig_transdc_His_kin-like_C"/>
</dbReference>
<dbReference type="PANTHER" id="PTHR42878">
    <property type="entry name" value="TWO-COMPONENT HISTIDINE KINASE"/>
    <property type="match status" value="1"/>
</dbReference>
<evidence type="ECO:0000259" key="12">
    <source>
        <dbReference type="PROSITE" id="PS50839"/>
    </source>
</evidence>
<dbReference type="SMART" id="SM01079">
    <property type="entry name" value="CHASE"/>
    <property type="match status" value="1"/>
</dbReference>
<dbReference type="InterPro" id="IPR050351">
    <property type="entry name" value="BphY/WalK/GraS-like"/>
</dbReference>
<dbReference type="EMBL" id="CP000083">
    <property type="protein sequence ID" value="AAZ26491.1"/>
    <property type="molecule type" value="Genomic_DNA"/>
</dbReference>
<dbReference type="HOGENOM" id="CLU_000445_114_62_6"/>
<dbReference type="Gene3D" id="3.30.565.10">
    <property type="entry name" value="Histidine kinase-like ATPase, C-terminal domain"/>
    <property type="match status" value="1"/>
</dbReference>
<evidence type="ECO:0000256" key="4">
    <source>
        <dbReference type="ARBA" id="ARBA00022553"/>
    </source>
</evidence>
<dbReference type="KEGG" id="cps:CPS_3952"/>
<dbReference type="InterPro" id="IPR042240">
    <property type="entry name" value="CHASE_sf"/>
</dbReference>
<dbReference type="InterPro" id="IPR003594">
    <property type="entry name" value="HATPase_dom"/>
</dbReference>
<dbReference type="Proteomes" id="UP000000547">
    <property type="component" value="Chromosome"/>
</dbReference>
<dbReference type="Pfam" id="PF03924">
    <property type="entry name" value="CHASE"/>
    <property type="match status" value="1"/>
</dbReference>
<dbReference type="CDD" id="cd00075">
    <property type="entry name" value="HATPase"/>
    <property type="match status" value="1"/>
</dbReference>
<evidence type="ECO:0000256" key="7">
    <source>
        <dbReference type="ARBA" id="ARBA00022777"/>
    </source>
</evidence>
<dbReference type="InterPro" id="IPR036890">
    <property type="entry name" value="HATPase_C_sf"/>
</dbReference>
<dbReference type="InterPro" id="IPR036097">
    <property type="entry name" value="HisK_dim/P_sf"/>
</dbReference>
<evidence type="ECO:0000256" key="3">
    <source>
        <dbReference type="ARBA" id="ARBA00012438"/>
    </source>
</evidence>
<dbReference type="SUPFAM" id="SSF47384">
    <property type="entry name" value="Homodimeric domain of signal transducing histidine kinase"/>
    <property type="match status" value="1"/>
</dbReference>
<evidence type="ECO:0000256" key="8">
    <source>
        <dbReference type="ARBA" id="ARBA00022989"/>
    </source>
</evidence>
<evidence type="ECO:0000313" key="14">
    <source>
        <dbReference type="Proteomes" id="UP000000547"/>
    </source>
</evidence>
<proteinExistence type="predicted"/>
<keyword evidence="4" id="KW-0597">Phosphoprotein</keyword>
<reference evidence="13" key="1">
    <citation type="journal article" date="2005" name="Proc. Natl. Acad. Sci. U.S.A.">
        <title>The psychrophilic lifestyle as revealed by the genome sequence of Colwellia psychrerythraea 34H through genomic and proteomic analyses.</title>
        <authorList>
            <person name="Methe B.A."/>
            <person name="Nelson K.E."/>
            <person name="Deming J.W."/>
            <person name="Momen B."/>
            <person name="Melamud E."/>
            <person name="Zhang X."/>
            <person name="Moult J."/>
            <person name="Madupu R."/>
            <person name="Nelson W.C."/>
            <person name="Dodson R.J."/>
            <person name="Brinkac L.M."/>
            <person name="Daugherty S.C."/>
            <person name="Durkin A.S."/>
            <person name="DeBoy R.T."/>
            <person name="Kolonay J.F."/>
            <person name="Sullivan S.A."/>
            <person name="Zhou L."/>
            <person name="Davidsen T.M."/>
            <person name="Wu M."/>
            <person name="Huston A.L."/>
            <person name="Lewis M."/>
            <person name="Weaver B."/>
            <person name="Weidman J.F."/>
            <person name="Khouri H."/>
            <person name="Utterback T.R."/>
            <person name="Feldblyum T.V."/>
            <person name="Fraser C.M."/>
        </authorList>
    </citation>
    <scope>NUCLEOTIDE SEQUENCE [LARGE SCALE GENOMIC DNA]</scope>
    <source>
        <strain evidence="13">34H</strain>
    </source>
</reference>
<feature type="transmembrane region" description="Helical" evidence="10">
    <location>
        <begin position="33"/>
        <end position="52"/>
    </location>
</feature>